<dbReference type="InterPro" id="IPR008278">
    <property type="entry name" value="4-PPantetheinyl_Trfase_dom"/>
</dbReference>
<organism evidence="4 5">
    <name type="scientific">Brevibacterium rongguiense</name>
    <dbReference type="NCBI Taxonomy" id="2695267"/>
    <lineage>
        <taxon>Bacteria</taxon>
        <taxon>Bacillati</taxon>
        <taxon>Actinomycetota</taxon>
        <taxon>Actinomycetes</taxon>
        <taxon>Micrococcales</taxon>
        <taxon>Brevibacteriaceae</taxon>
        <taxon>Brevibacterium</taxon>
    </lineage>
</organism>
<feature type="region of interest" description="Disordered" evidence="2">
    <location>
        <begin position="137"/>
        <end position="235"/>
    </location>
</feature>
<dbReference type="Proteomes" id="UP000469215">
    <property type="component" value="Unassembled WGS sequence"/>
</dbReference>
<name>A0A6N9HAH9_9MICO</name>
<dbReference type="AlphaFoldDB" id="A0A6N9HAH9"/>
<evidence type="ECO:0000256" key="2">
    <source>
        <dbReference type="SAM" id="MobiDB-lite"/>
    </source>
</evidence>
<reference evidence="4 5" key="1">
    <citation type="submission" date="2020-01" db="EMBL/GenBank/DDBJ databases">
        <authorList>
            <person name="Deng T."/>
        </authorList>
    </citation>
    <scope>NUCLEOTIDE SEQUENCE [LARGE SCALE GENOMIC DNA]</scope>
    <source>
        <strain evidence="4 5">5221</strain>
    </source>
</reference>
<dbReference type="GO" id="GO:0000287">
    <property type="term" value="F:magnesium ion binding"/>
    <property type="evidence" value="ECO:0007669"/>
    <property type="project" value="InterPro"/>
</dbReference>
<dbReference type="SUPFAM" id="SSF56214">
    <property type="entry name" value="4'-phosphopantetheinyl transferase"/>
    <property type="match status" value="1"/>
</dbReference>
<dbReference type="RefSeq" id="WP_160954142.1">
    <property type="nucleotide sequence ID" value="NZ_WWEQ01000071.1"/>
</dbReference>
<feature type="non-terminal residue" evidence="4">
    <location>
        <position position="1"/>
    </location>
</feature>
<dbReference type="Gene3D" id="3.90.470.20">
    <property type="entry name" value="4'-phosphopantetheinyl transferase domain"/>
    <property type="match status" value="1"/>
</dbReference>
<keyword evidence="1 4" id="KW-0808">Transferase</keyword>
<dbReference type="InterPro" id="IPR037143">
    <property type="entry name" value="4-PPantetheinyl_Trfase_dom_sf"/>
</dbReference>
<comment type="caution">
    <text evidence="4">The sequence shown here is derived from an EMBL/GenBank/DDBJ whole genome shotgun (WGS) entry which is preliminary data.</text>
</comment>
<feature type="domain" description="4'-phosphopantetheinyl transferase" evidence="3">
    <location>
        <begin position="33"/>
        <end position="118"/>
    </location>
</feature>
<protein>
    <submittedName>
        <fullName evidence="4">4'-phosphopantetheinyl transferase superfamily protein</fullName>
    </submittedName>
</protein>
<feature type="compositionally biased region" description="Basic and acidic residues" evidence="2">
    <location>
        <begin position="187"/>
        <end position="209"/>
    </location>
</feature>
<evidence type="ECO:0000256" key="1">
    <source>
        <dbReference type="ARBA" id="ARBA00022679"/>
    </source>
</evidence>
<feature type="compositionally biased region" description="Gly residues" evidence="2">
    <location>
        <begin position="218"/>
        <end position="230"/>
    </location>
</feature>
<gene>
    <name evidence="4" type="ORF">GSY69_12365</name>
</gene>
<dbReference type="EMBL" id="WWEQ01000071">
    <property type="protein sequence ID" value="MYM20731.1"/>
    <property type="molecule type" value="Genomic_DNA"/>
</dbReference>
<feature type="compositionally biased region" description="Gly residues" evidence="2">
    <location>
        <begin position="175"/>
        <end position="186"/>
    </location>
</feature>
<dbReference type="Pfam" id="PF01648">
    <property type="entry name" value="ACPS"/>
    <property type="match status" value="1"/>
</dbReference>
<sequence length="258" mass="25450">PQLRVGAERVAASLARSGPWGAAACAEPGERGGLGIDIEDAGAFANSGTRAADFAATVLGPAELDWYRAAAAGSEEARLGLLLIAWVRKEAVVKASRTGFDTARGGVDPRDVEVSAPWEAPRALGPRWAGTVLWDLAPGEGRRPAPGGAGAQRSGADAHLGDAPLGDPRLAGQLLGNGAGGSGAHGDGAHDSAARGDRARGNGMHDDGARGSGPADVGTGGGGTGGGPGLRSGVHRSGAVAALAWRAEPVSGDRSTGD</sequence>
<evidence type="ECO:0000259" key="3">
    <source>
        <dbReference type="Pfam" id="PF01648"/>
    </source>
</evidence>
<evidence type="ECO:0000313" key="4">
    <source>
        <dbReference type="EMBL" id="MYM20731.1"/>
    </source>
</evidence>
<accession>A0A6N9HAH9</accession>
<keyword evidence="5" id="KW-1185">Reference proteome</keyword>
<evidence type="ECO:0000313" key="5">
    <source>
        <dbReference type="Proteomes" id="UP000469215"/>
    </source>
</evidence>
<dbReference type="GO" id="GO:0008897">
    <property type="term" value="F:holo-[acyl-carrier-protein] synthase activity"/>
    <property type="evidence" value="ECO:0007669"/>
    <property type="project" value="InterPro"/>
</dbReference>
<proteinExistence type="predicted"/>